<dbReference type="KEGG" id="adu:107466866"/>
<dbReference type="RefSeq" id="XP_015941361.1">
    <property type="nucleotide sequence ID" value="XM_016085875.1"/>
</dbReference>
<evidence type="ECO:0000313" key="5">
    <source>
        <dbReference type="RefSeq" id="XP_015941361.1"/>
    </source>
</evidence>
<feature type="domain" description="Reverse transcriptase" evidence="3">
    <location>
        <begin position="321"/>
        <end position="601"/>
    </location>
</feature>
<dbReference type="OrthoDB" id="428918at2759"/>
<evidence type="ECO:0000259" key="3">
    <source>
        <dbReference type="PROSITE" id="PS50878"/>
    </source>
</evidence>
<gene>
    <name evidence="5" type="primary">LOC107466866</name>
</gene>
<evidence type="ECO:0000256" key="1">
    <source>
        <dbReference type="SAM" id="Coils"/>
    </source>
</evidence>
<dbReference type="InterPro" id="IPR026960">
    <property type="entry name" value="RVT-Znf"/>
</dbReference>
<dbReference type="InterPro" id="IPR002156">
    <property type="entry name" value="RNaseH_domain"/>
</dbReference>
<evidence type="ECO:0000313" key="4">
    <source>
        <dbReference type="Proteomes" id="UP000515211"/>
    </source>
</evidence>
<feature type="compositionally biased region" description="Polar residues" evidence="2">
    <location>
        <begin position="1035"/>
        <end position="1048"/>
    </location>
</feature>
<feature type="compositionally biased region" description="Basic and acidic residues" evidence="2">
    <location>
        <begin position="1252"/>
        <end position="1279"/>
    </location>
</feature>
<dbReference type="GO" id="GO:0004523">
    <property type="term" value="F:RNA-DNA hybrid ribonuclease activity"/>
    <property type="evidence" value="ECO:0007669"/>
    <property type="project" value="InterPro"/>
</dbReference>
<proteinExistence type="predicted"/>
<accession>A0A6P4BFE3</accession>
<name>A0A6P4BFE3_ARADU</name>
<dbReference type="Pfam" id="PF00078">
    <property type="entry name" value="RVT_1"/>
    <property type="match status" value="1"/>
</dbReference>
<dbReference type="SUPFAM" id="SSF56672">
    <property type="entry name" value="DNA/RNA polymerases"/>
    <property type="match status" value="1"/>
</dbReference>
<feature type="coiled-coil region" evidence="1">
    <location>
        <begin position="129"/>
        <end position="156"/>
    </location>
</feature>
<dbReference type="Gene3D" id="3.30.420.10">
    <property type="entry name" value="Ribonuclease H-like superfamily/Ribonuclease H"/>
    <property type="match status" value="1"/>
</dbReference>
<dbReference type="SUPFAM" id="SSF53098">
    <property type="entry name" value="Ribonuclease H-like"/>
    <property type="match status" value="1"/>
</dbReference>
<dbReference type="CDD" id="cd01650">
    <property type="entry name" value="RT_nLTR_like"/>
    <property type="match status" value="1"/>
</dbReference>
<dbReference type="Proteomes" id="UP000515211">
    <property type="component" value="Chromosome 9"/>
</dbReference>
<feature type="region of interest" description="Disordered" evidence="2">
    <location>
        <begin position="1237"/>
        <end position="1282"/>
    </location>
</feature>
<dbReference type="Pfam" id="PF13456">
    <property type="entry name" value="RVT_3"/>
    <property type="match status" value="1"/>
</dbReference>
<organism evidence="4 5">
    <name type="scientific">Arachis duranensis</name>
    <name type="common">Wild peanut</name>
    <dbReference type="NCBI Taxonomy" id="130453"/>
    <lineage>
        <taxon>Eukaryota</taxon>
        <taxon>Viridiplantae</taxon>
        <taxon>Streptophyta</taxon>
        <taxon>Embryophyta</taxon>
        <taxon>Tracheophyta</taxon>
        <taxon>Spermatophyta</taxon>
        <taxon>Magnoliopsida</taxon>
        <taxon>eudicotyledons</taxon>
        <taxon>Gunneridae</taxon>
        <taxon>Pentapetalae</taxon>
        <taxon>rosids</taxon>
        <taxon>fabids</taxon>
        <taxon>Fabales</taxon>
        <taxon>Fabaceae</taxon>
        <taxon>Papilionoideae</taxon>
        <taxon>50 kb inversion clade</taxon>
        <taxon>dalbergioids sensu lato</taxon>
        <taxon>Dalbergieae</taxon>
        <taxon>Pterocarpus clade</taxon>
        <taxon>Arachis</taxon>
    </lineage>
</organism>
<dbReference type="Pfam" id="PF13966">
    <property type="entry name" value="zf-RVT"/>
    <property type="match status" value="1"/>
</dbReference>
<feature type="region of interest" description="Disordered" evidence="2">
    <location>
        <begin position="1035"/>
        <end position="1063"/>
    </location>
</feature>
<feature type="region of interest" description="Disordered" evidence="2">
    <location>
        <begin position="1"/>
        <end position="25"/>
    </location>
</feature>
<keyword evidence="1" id="KW-0175">Coiled coil</keyword>
<dbReference type="GeneID" id="107466866"/>
<dbReference type="InterPro" id="IPR036397">
    <property type="entry name" value="RNaseH_sf"/>
</dbReference>
<dbReference type="InterPro" id="IPR012337">
    <property type="entry name" value="RNaseH-like_sf"/>
</dbReference>
<sequence length="1315" mass="151591">MRSSNTARDSWKYQPATQDPESLKEGQKAEEGIFVYGNPVFKKRRKLWQELTGNVSLKAAPAISSDHCALILDLQPRGRIKREFKFETFWAEHEECKEVIKKGWQQDDGNRNCWGKFIRKRNSCIRELMEWSKRKFKRADKELERKKAELHHIQENDMSERDQRRERELKNQISELWKQEEKYWGQRSRLKWLKWGDKNTSFFHATTIQRRIRNRIDKVKDETGQWIQGEASIMRLVERHYTKLFTSEGDRNLEECVKDIPKRVTREMNEELMAKIKDEEIREAVFSMGGLKAPGPDGLNGLFFQQHWEILSKEVCGVVKQIFEDGCIPGDLGETTVVLVPKVSQPESLNQLRPISCCNFAYKIVTKVLVGRLRKVLDQIISPVQSAFVKGRQDNIIIVQEAFHMLNKKGNAGSQDLAIKLDMNKAYDRLEWNFLQRVMEELGFSNEWVRLVMSCVKSVTYRFKINGKLSSRITPQRGLRQGDSLSPYLFILAAESFTILMEKARRDRLISGIRLAQSAPVITHLLFAYDCIIFAGAEEEEIFQLIQILNKYTEASGQRINTEKSGLIFGSQVSIQKRVNIEEITGMASWDDPGRYLGLPARWGRSKNRALEWIKEKILDKMQGWKEKLLNQAGKEILIKAVIQAIPAFAMNIIKFPKSFCREIEAAIARFWWANNGREKSIHWKSWKKLTKSKTNGGLGFKDFECQNIAHLAKQTWRLLKEGEAIWAKTLKAIYYPNCSIWEAKEGRNASWIWKSLLEGRDFIRKKGRWSIGSGMEIDIWEDNWVAGMGKLRRYGEEQVRKVSDLIKHGEGWNENRIREIFSGNIAESIIRTPISLINKKDNLIWPYTAEGHYTVKSGYRAAKEEKDAKEEIKLNEASSSQNHREIWGTIWGLPVPQKIIMFLWKAVEGILPVNSNLYKRRCAVKPSCSICQDENETVEHALLLCPWTRAVWFGSSIQITPTAYNVTSFGRWIWDTVQKIRRETGKDQERVLCNLGCVCWYIWKTRNQYIFQQATINPKQAIINAKQLAEEYHNTTSGSSTQHNSSKGRIGDRKRITWRPPPQDRLKVNTDAAFQKDTGKAASAVVIRNWQGKIITGTTTKFTTTSALAAEAHAYREALILIKNLQIENCIIETDCLPLVQAVKARTPIAEANAILRDILQLLEEAPTVGATWTPREGNIVAHQLAAMAMGNVLTSQWTFNIPNPVGHSSPTNQQRMQTEKDIPLRGEMHIRDMHQAEGGEKHQPTASQRRTTERSNHIGKDEREDRRRSADGHEPWREASMQRIAEAEATHPEEPTRMEDTSMTFAFYHGGFV</sequence>
<dbReference type="InterPro" id="IPR043502">
    <property type="entry name" value="DNA/RNA_pol_sf"/>
</dbReference>
<dbReference type="InterPro" id="IPR000477">
    <property type="entry name" value="RT_dom"/>
</dbReference>
<dbReference type="PROSITE" id="PS50878">
    <property type="entry name" value="RT_POL"/>
    <property type="match status" value="1"/>
</dbReference>
<reference evidence="5" key="2">
    <citation type="submission" date="2025-08" db="UniProtKB">
        <authorList>
            <consortium name="RefSeq"/>
        </authorList>
    </citation>
    <scope>IDENTIFICATION</scope>
    <source>
        <tissue evidence="5">Whole plant</tissue>
    </source>
</reference>
<keyword evidence="4" id="KW-1185">Reference proteome</keyword>
<dbReference type="PANTHER" id="PTHR33116">
    <property type="entry name" value="REVERSE TRANSCRIPTASE ZINC-BINDING DOMAIN-CONTAINING PROTEIN-RELATED-RELATED"/>
    <property type="match status" value="1"/>
</dbReference>
<protein>
    <submittedName>
        <fullName evidence="5">Uncharacterized protein LOC107466866</fullName>
    </submittedName>
</protein>
<reference evidence="4" key="1">
    <citation type="journal article" date="2016" name="Nat. Genet.">
        <title>The genome sequences of Arachis duranensis and Arachis ipaensis, the diploid ancestors of cultivated peanut.</title>
        <authorList>
            <person name="Bertioli D.J."/>
            <person name="Cannon S.B."/>
            <person name="Froenicke L."/>
            <person name="Huang G."/>
            <person name="Farmer A.D."/>
            <person name="Cannon E.K."/>
            <person name="Liu X."/>
            <person name="Gao D."/>
            <person name="Clevenger J."/>
            <person name="Dash S."/>
            <person name="Ren L."/>
            <person name="Moretzsohn M.C."/>
            <person name="Shirasawa K."/>
            <person name="Huang W."/>
            <person name="Vidigal B."/>
            <person name="Abernathy B."/>
            <person name="Chu Y."/>
            <person name="Niederhuth C.E."/>
            <person name="Umale P."/>
            <person name="Araujo A.C."/>
            <person name="Kozik A."/>
            <person name="Kim K.D."/>
            <person name="Burow M.D."/>
            <person name="Varshney R.K."/>
            <person name="Wang X."/>
            <person name="Zhang X."/>
            <person name="Barkley N."/>
            <person name="Guimaraes P.M."/>
            <person name="Isobe S."/>
            <person name="Guo B."/>
            <person name="Liao B."/>
            <person name="Stalker H.T."/>
            <person name="Schmitz R.J."/>
            <person name="Scheffler B.E."/>
            <person name="Leal-Bertioli S.C."/>
            <person name="Xun X."/>
            <person name="Jackson S.A."/>
            <person name="Michelmore R."/>
            <person name="Ozias-Akins P."/>
        </authorList>
    </citation>
    <scope>NUCLEOTIDE SEQUENCE [LARGE SCALE GENOMIC DNA]</scope>
    <source>
        <strain evidence="4">cv. V14167</strain>
    </source>
</reference>
<dbReference type="CDD" id="cd06222">
    <property type="entry name" value="RNase_H_like"/>
    <property type="match status" value="1"/>
</dbReference>
<evidence type="ECO:0000256" key="2">
    <source>
        <dbReference type="SAM" id="MobiDB-lite"/>
    </source>
</evidence>
<dbReference type="GO" id="GO:0003676">
    <property type="term" value="F:nucleic acid binding"/>
    <property type="evidence" value="ECO:0007669"/>
    <property type="project" value="InterPro"/>
</dbReference>
<dbReference type="InterPro" id="IPR044730">
    <property type="entry name" value="RNase_H-like_dom_plant"/>
</dbReference>
<dbReference type="PANTHER" id="PTHR33116:SF86">
    <property type="entry name" value="REVERSE TRANSCRIPTASE DOMAIN-CONTAINING PROTEIN"/>
    <property type="match status" value="1"/>
</dbReference>